<dbReference type="SUPFAM" id="SSF100950">
    <property type="entry name" value="NagB/RpiA/CoA transferase-like"/>
    <property type="match status" value="1"/>
</dbReference>
<dbReference type="GO" id="GO:0005524">
    <property type="term" value="F:ATP binding"/>
    <property type="evidence" value="ECO:0007669"/>
    <property type="project" value="UniProtKB-KW"/>
</dbReference>
<comment type="similarity">
    <text evidence="1 5">Belongs to the 5-formyltetrahydrofolate cyclo-ligase family.</text>
</comment>
<comment type="caution">
    <text evidence="6">The sequence shown here is derived from an EMBL/GenBank/DDBJ whole genome shotgun (WGS) entry which is preliminary data.</text>
</comment>
<dbReference type="PANTHER" id="PTHR23407">
    <property type="entry name" value="ATPASE INHIBITOR/5-FORMYLTETRAHYDROFOLATE CYCLO-LIGASE"/>
    <property type="match status" value="1"/>
</dbReference>
<dbReference type="AlphaFoldDB" id="A0A1C3E5U9"/>
<organism evidence="6 7">
    <name type="scientific">Planctopirus hydrillae</name>
    <dbReference type="NCBI Taxonomy" id="1841610"/>
    <lineage>
        <taxon>Bacteria</taxon>
        <taxon>Pseudomonadati</taxon>
        <taxon>Planctomycetota</taxon>
        <taxon>Planctomycetia</taxon>
        <taxon>Planctomycetales</taxon>
        <taxon>Planctomycetaceae</taxon>
        <taxon>Planctopirus</taxon>
    </lineage>
</organism>
<keyword evidence="5" id="KW-0479">Metal-binding</keyword>
<dbReference type="Pfam" id="PF01812">
    <property type="entry name" value="5-FTHF_cyc-lig"/>
    <property type="match status" value="1"/>
</dbReference>
<name>A0A1C3E5U9_9PLAN</name>
<evidence type="ECO:0000256" key="1">
    <source>
        <dbReference type="ARBA" id="ARBA00010638"/>
    </source>
</evidence>
<feature type="binding site" evidence="4">
    <location>
        <position position="63"/>
    </location>
    <ligand>
        <name>substrate</name>
    </ligand>
</feature>
<dbReference type="GO" id="GO:0035999">
    <property type="term" value="P:tetrahydrofolate interconversion"/>
    <property type="evidence" value="ECO:0007669"/>
    <property type="project" value="TreeGrafter"/>
</dbReference>
<feature type="binding site" evidence="4">
    <location>
        <begin position="14"/>
        <end position="18"/>
    </location>
    <ligand>
        <name>ATP</name>
        <dbReference type="ChEBI" id="CHEBI:30616"/>
    </ligand>
</feature>
<reference evidence="6 7" key="1">
    <citation type="submission" date="2016-05" db="EMBL/GenBank/DDBJ databases">
        <title>Genomic and physiological characterization of Planctopirus sp. isolated from fresh water lake.</title>
        <authorList>
            <person name="Subhash Y."/>
            <person name="Ramana C."/>
        </authorList>
    </citation>
    <scope>NUCLEOTIDE SEQUENCE [LARGE SCALE GENOMIC DNA]</scope>
    <source>
        <strain evidence="6 7">JC280</strain>
    </source>
</reference>
<keyword evidence="5" id="KW-0460">Magnesium</keyword>
<dbReference type="InterPro" id="IPR037171">
    <property type="entry name" value="NagB/RpiA_transferase-like"/>
</dbReference>
<gene>
    <name evidence="6" type="ORF">A6X21_12890</name>
</gene>
<keyword evidence="6" id="KW-0436">Ligase</keyword>
<feature type="binding site" evidence="4">
    <location>
        <position position="58"/>
    </location>
    <ligand>
        <name>substrate</name>
    </ligand>
</feature>
<dbReference type="GO" id="GO:0046872">
    <property type="term" value="F:metal ion binding"/>
    <property type="evidence" value="ECO:0007669"/>
    <property type="project" value="UniProtKB-KW"/>
</dbReference>
<evidence type="ECO:0000313" key="7">
    <source>
        <dbReference type="Proteomes" id="UP000094828"/>
    </source>
</evidence>
<dbReference type="RefSeq" id="WP_068851934.1">
    <property type="nucleotide sequence ID" value="NZ_LYDR01000152.1"/>
</dbReference>
<dbReference type="InterPro" id="IPR024185">
    <property type="entry name" value="FTHF_cligase-like_sf"/>
</dbReference>
<evidence type="ECO:0000313" key="6">
    <source>
        <dbReference type="EMBL" id="ODA28583.1"/>
    </source>
</evidence>
<dbReference type="NCBIfam" id="TIGR02727">
    <property type="entry name" value="MTHFS_bact"/>
    <property type="match status" value="1"/>
</dbReference>
<dbReference type="PANTHER" id="PTHR23407:SF1">
    <property type="entry name" value="5-FORMYLTETRAHYDROFOLATE CYCLO-LIGASE"/>
    <property type="match status" value="1"/>
</dbReference>
<dbReference type="Gene3D" id="3.40.50.10420">
    <property type="entry name" value="NagB/RpiA/CoA transferase-like"/>
    <property type="match status" value="1"/>
</dbReference>
<comment type="cofactor">
    <cofactor evidence="5">
        <name>Mg(2+)</name>
        <dbReference type="ChEBI" id="CHEBI:18420"/>
    </cofactor>
</comment>
<evidence type="ECO:0000256" key="2">
    <source>
        <dbReference type="ARBA" id="ARBA00022741"/>
    </source>
</evidence>
<dbReference type="PIRSF" id="PIRSF006806">
    <property type="entry name" value="FTHF_cligase"/>
    <property type="match status" value="1"/>
</dbReference>
<evidence type="ECO:0000256" key="5">
    <source>
        <dbReference type="RuleBase" id="RU361279"/>
    </source>
</evidence>
<protein>
    <recommendedName>
        <fullName evidence="5">5-formyltetrahydrofolate cyclo-ligase</fullName>
        <ecNumber evidence="5">6.3.3.2</ecNumber>
    </recommendedName>
</protein>
<keyword evidence="3 4" id="KW-0067">ATP-binding</keyword>
<evidence type="ECO:0000256" key="3">
    <source>
        <dbReference type="ARBA" id="ARBA00022840"/>
    </source>
</evidence>
<keyword evidence="2 4" id="KW-0547">Nucleotide-binding</keyword>
<dbReference type="OrthoDB" id="9801938at2"/>
<dbReference type="STRING" id="1841610.A6X21_12890"/>
<dbReference type="Proteomes" id="UP000094828">
    <property type="component" value="Unassembled WGS sequence"/>
</dbReference>
<proteinExistence type="inferred from homology"/>
<dbReference type="EMBL" id="LYDR01000152">
    <property type="protein sequence ID" value="ODA28583.1"/>
    <property type="molecule type" value="Genomic_DNA"/>
</dbReference>
<accession>A0A1C3E5U9</accession>
<dbReference type="InterPro" id="IPR002698">
    <property type="entry name" value="FTHF_cligase"/>
</dbReference>
<dbReference type="EC" id="6.3.3.2" evidence="5"/>
<keyword evidence="7" id="KW-1185">Reference proteome</keyword>
<dbReference type="GO" id="GO:0009396">
    <property type="term" value="P:folic acid-containing compound biosynthetic process"/>
    <property type="evidence" value="ECO:0007669"/>
    <property type="project" value="TreeGrafter"/>
</dbReference>
<sequence>MSSENFHKSFITRKEELRQSVRSARVALTDRTERSQRILDQLERSEPWQKCRAPLVYLSSGSEVMTWPLVEKVLKEPEHAAGCIRKLIVPWCDGEELRLFWLQSLDELSAGSFGIREPRAEMRSQSTRCVNPAEIDLVVLPGLAFDEQGRRLGQGRGYFDRLLKEIKPEVMKPEVMKVGLAFEVQMVEEVPVEKHDLPVDLVITESRIIWRDVPPGS</sequence>
<evidence type="ECO:0000256" key="4">
    <source>
        <dbReference type="PIRSR" id="PIRSR006806-1"/>
    </source>
</evidence>
<dbReference type="GO" id="GO:0030272">
    <property type="term" value="F:5-formyltetrahydrofolate cyclo-ligase activity"/>
    <property type="evidence" value="ECO:0007669"/>
    <property type="project" value="UniProtKB-EC"/>
</dbReference>
<comment type="catalytic activity">
    <reaction evidence="5">
        <text>(6S)-5-formyl-5,6,7,8-tetrahydrofolate + ATP = (6R)-5,10-methenyltetrahydrofolate + ADP + phosphate</text>
        <dbReference type="Rhea" id="RHEA:10488"/>
        <dbReference type="ChEBI" id="CHEBI:30616"/>
        <dbReference type="ChEBI" id="CHEBI:43474"/>
        <dbReference type="ChEBI" id="CHEBI:57455"/>
        <dbReference type="ChEBI" id="CHEBI:57457"/>
        <dbReference type="ChEBI" id="CHEBI:456216"/>
        <dbReference type="EC" id="6.3.3.2"/>
    </reaction>
</comment>